<keyword evidence="9" id="KW-1185">Reference proteome</keyword>
<feature type="region of interest" description="Disordered" evidence="7">
    <location>
        <begin position="1"/>
        <end position="44"/>
    </location>
</feature>
<comment type="similarity">
    <text evidence="2">Belongs to the mitochondrion-specific ribosomal protein mL41 family.</text>
</comment>
<name>A0ABR3PUL0_9TREE</name>
<accession>A0ABR3PUL0</accession>
<dbReference type="RefSeq" id="XP_069206084.1">
    <property type="nucleotide sequence ID" value="XM_069356243.1"/>
</dbReference>
<dbReference type="Pfam" id="PF09809">
    <property type="entry name" value="MRP-L27"/>
    <property type="match status" value="1"/>
</dbReference>
<comment type="caution">
    <text evidence="8">The sequence shown here is derived from an EMBL/GenBank/DDBJ whole genome shotgun (WGS) entry which is preliminary data.</text>
</comment>
<keyword evidence="3" id="KW-0809">Transit peptide</keyword>
<dbReference type="PANTHER" id="PTHR21338">
    <property type="entry name" value="MITOCHONDRIAL RIBOSOMAL PROTEIN L41"/>
    <property type="match status" value="1"/>
</dbReference>
<evidence type="ECO:0000256" key="7">
    <source>
        <dbReference type="SAM" id="MobiDB-lite"/>
    </source>
</evidence>
<sequence>MRPSPSLLGASRLPLTPKRGNKDYYKGTRQAYAPGGGHRTGPPGQFVVKGKAKYRVVDGQVRVFVGPGMAAIEATNLKPYATTARTTPTALPRLPSFGPNPTHPAQLAAGNSRAGQAAFSAAYAALPLEQRQALVQAQRRAWWGAMGRALAAPEDAEEERTRVIEDAVAEKEGKEA</sequence>
<evidence type="ECO:0000256" key="1">
    <source>
        <dbReference type="ARBA" id="ARBA00004173"/>
    </source>
</evidence>
<proteinExistence type="inferred from homology"/>
<evidence type="ECO:0000313" key="9">
    <source>
        <dbReference type="Proteomes" id="UP001565368"/>
    </source>
</evidence>
<organism evidence="8 9">
    <name type="scientific">Vanrija albida</name>
    <dbReference type="NCBI Taxonomy" id="181172"/>
    <lineage>
        <taxon>Eukaryota</taxon>
        <taxon>Fungi</taxon>
        <taxon>Dikarya</taxon>
        <taxon>Basidiomycota</taxon>
        <taxon>Agaricomycotina</taxon>
        <taxon>Tremellomycetes</taxon>
        <taxon>Trichosporonales</taxon>
        <taxon>Trichosporonaceae</taxon>
        <taxon>Vanrija</taxon>
    </lineage>
</organism>
<evidence type="ECO:0000256" key="6">
    <source>
        <dbReference type="ARBA" id="ARBA00023274"/>
    </source>
</evidence>
<dbReference type="InterPro" id="IPR019189">
    <property type="entry name" value="Ribosomal_mL41"/>
</dbReference>
<keyword evidence="5" id="KW-0496">Mitochondrion</keyword>
<evidence type="ECO:0000256" key="4">
    <source>
        <dbReference type="ARBA" id="ARBA00022980"/>
    </source>
</evidence>
<dbReference type="Proteomes" id="UP001565368">
    <property type="component" value="Unassembled WGS sequence"/>
</dbReference>
<comment type="subcellular location">
    <subcellularLocation>
        <location evidence="1">Mitochondrion</location>
    </subcellularLocation>
</comment>
<evidence type="ECO:0000256" key="3">
    <source>
        <dbReference type="ARBA" id="ARBA00022946"/>
    </source>
</evidence>
<gene>
    <name evidence="8" type="ORF">Q8F55_007824</name>
</gene>
<keyword evidence="6" id="KW-0687">Ribonucleoprotein</keyword>
<evidence type="ECO:0000313" key="8">
    <source>
        <dbReference type="EMBL" id="KAL1406140.1"/>
    </source>
</evidence>
<dbReference type="EMBL" id="JBBXJM010000006">
    <property type="protein sequence ID" value="KAL1406140.1"/>
    <property type="molecule type" value="Genomic_DNA"/>
</dbReference>
<evidence type="ECO:0000256" key="2">
    <source>
        <dbReference type="ARBA" id="ARBA00010152"/>
    </source>
</evidence>
<dbReference type="PANTHER" id="PTHR21338:SF0">
    <property type="entry name" value="LARGE RIBOSOMAL SUBUNIT PROTEIN ML41"/>
    <property type="match status" value="1"/>
</dbReference>
<protein>
    <submittedName>
        <fullName evidence="8">Uncharacterized protein</fullName>
    </submittedName>
</protein>
<dbReference type="GeneID" id="95988867"/>
<reference evidence="8 9" key="1">
    <citation type="submission" date="2023-08" db="EMBL/GenBank/DDBJ databases">
        <title>Annotated Genome Sequence of Vanrija albida AlHP1.</title>
        <authorList>
            <person name="Herzog R."/>
        </authorList>
    </citation>
    <scope>NUCLEOTIDE SEQUENCE [LARGE SCALE GENOMIC DNA]</scope>
    <source>
        <strain evidence="8 9">AlHP1</strain>
    </source>
</reference>
<evidence type="ECO:0000256" key="5">
    <source>
        <dbReference type="ARBA" id="ARBA00023128"/>
    </source>
</evidence>
<keyword evidence="4" id="KW-0689">Ribosomal protein</keyword>